<gene>
    <name evidence="1" type="ORF">TNCT_535121</name>
</gene>
<keyword evidence="2" id="KW-1185">Reference proteome</keyword>
<proteinExistence type="predicted"/>
<protein>
    <submittedName>
        <fullName evidence="1">Uncharacterized protein</fullName>
    </submittedName>
</protein>
<reference evidence="1" key="1">
    <citation type="submission" date="2020-07" db="EMBL/GenBank/DDBJ databases">
        <title>Multicomponent nature underlies the extraordinary mechanical properties of spider dragline silk.</title>
        <authorList>
            <person name="Kono N."/>
            <person name="Nakamura H."/>
            <person name="Mori M."/>
            <person name="Yoshida Y."/>
            <person name="Ohtoshi R."/>
            <person name="Malay A.D."/>
            <person name="Moran D.A.P."/>
            <person name="Tomita M."/>
            <person name="Numata K."/>
            <person name="Arakawa K."/>
        </authorList>
    </citation>
    <scope>NUCLEOTIDE SEQUENCE</scope>
</reference>
<dbReference type="Proteomes" id="UP000887116">
    <property type="component" value="Unassembled WGS sequence"/>
</dbReference>
<dbReference type="EMBL" id="BMAO01007018">
    <property type="protein sequence ID" value="GFR13091.1"/>
    <property type="molecule type" value="Genomic_DNA"/>
</dbReference>
<dbReference type="AlphaFoldDB" id="A0A8X6LJH8"/>
<comment type="caution">
    <text evidence="1">The sequence shown here is derived from an EMBL/GenBank/DDBJ whole genome shotgun (WGS) entry which is preliminary data.</text>
</comment>
<evidence type="ECO:0000313" key="1">
    <source>
        <dbReference type="EMBL" id="GFR13091.1"/>
    </source>
</evidence>
<name>A0A8X6LJH8_TRICU</name>
<evidence type="ECO:0000313" key="2">
    <source>
        <dbReference type="Proteomes" id="UP000887116"/>
    </source>
</evidence>
<sequence>MAQYWRQKSTLSPSPAYSEWATLKLARHRIDITKGKKSKKGDERRSWSFETNVISLQDSKKGQTTLRIQVLIPFFQLSYSNLLSAAGSKDLVSYSIFILFSFSSNMSENFLAIGHNRIDRFRIAFHWRNISPAVAILFPKFSKDRKKRRLKILKP</sequence>
<accession>A0A8X6LJH8</accession>
<organism evidence="1 2">
    <name type="scientific">Trichonephila clavata</name>
    <name type="common">Joro spider</name>
    <name type="synonym">Nephila clavata</name>
    <dbReference type="NCBI Taxonomy" id="2740835"/>
    <lineage>
        <taxon>Eukaryota</taxon>
        <taxon>Metazoa</taxon>
        <taxon>Ecdysozoa</taxon>
        <taxon>Arthropoda</taxon>
        <taxon>Chelicerata</taxon>
        <taxon>Arachnida</taxon>
        <taxon>Araneae</taxon>
        <taxon>Araneomorphae</taxon>
        <taxon>Entelegynae</taxon>
        <taxon>Araneoidea</taxon>
        <taxon>Nephilidae</taxon>
        <taxon>Trichonephila</taxon>
    </lineage>
</organism>